<evidence type="ECO:0000313" key="1">
    <source>
        <dbReference type="EMBL" id="WHZ56042.1"/>
    </source>
</evidence>
<gene>
    <name evidence="1" type="ORF">QLQ22_15135</name>
</gene>
<accession>A0ACD4R7D1</accession>
<keyword evidence="1" id="KW-0418">Kinase</keyword>
<keyword evidence="1" id="KW-0808">Transferase</keyword>
<proteinExistence type="predicted"/>
<dbReference type="Proteomes" id="UP001226091">
    <property type="component" value="Chromosome"/>
</dbReference>
<name>A0ACD4R7D1_9BACI</name>
<reference evidence="2" key="1">
    <citation type="journal article" date="2025" name="Aquaculture">
        <title>Assessment of the bioflocculant production and safety properties of Metabacillus hrfriensis sp. nov. based on phenotypic and whole-genome sequencing analysis.</title>
        <authorList>
            <person name="Zhang R."/>
            <person name="Zhao Z."/>
            <person name="Luo L."/>
            <person name="Wang S."/>
            <person name="Guo K."/>
            <person name="Xu W."/>
        </authorList>
    </citation>
    <scope>NUCLEOTIDE SEQUENCE [LARGE SCALE GENOMIC DNA]</scope>
    <source>
        <strain evidence="2">CT-WN-B3</strain>
    </source>
</reference>
<sequence length="503" mass="54983">MASLLGIDIGTTHCKAGLFNSDGVSLKIAKRQTITHYNSEGQAAYKPAELWETVASAIKEVTENTNEKIMVIGVTSMAETGLLVDRNTGKPKTDFIPWFDSRSMIEAQFIEQGADLFERFQATGLHNSYKYGLAKLLWLKNKDPDVIKDAVWLSAADYIAYKLTGKYGTDYTLAARTFAFRIDQKVWDIPWVRSLGLDENVFPGVSPSGVKLGEIQSSDLESIGLVKGIPVAVSGHDHVCAALAVGAVEPGVVFDSIGTAETIVGTLYEQKLGEREYISGLSFGCHVAKNRMFWMGGLPNSGGSIEWVRSQLGEEPITYNAIQKLLSKAKKGPTGILYFPYLTGSGAPNPDPHVKGAFIGLEAKHKRHDLLKAVLEGTAFEMEWVRETAANVTGLQIDRMVVVGGGTKNLHWMQIKSDVSRCRLFIPEETEATLLGAALTAAIGCGIYADEKEGVSSSKPKNGNEISPNVEHHIIYQDLYRNGYISLQKLIRTYSQNISLGDE</sequence>
<keyword evidence="2" id="KW-1185">Reference proteome</keyword>
<dbReference type="EMBL" id="CP126116">
    <property type="protein sequence ID" value="WHZ56042.1"/>
    <property type="molecule type" value="Genomic_DNA"/>
</dbReference>
<evidence type="ECO:0000313" key="2">
    <source>
        <dbReference type="Proteomes" id="UP001226091"/>
    </source>
</evidence>
<protein>
    <submittedName>
        <fullName evidence="1">FGGY family carbohydrate kinase</fullName>
    </submittedName>
</protein>
<organism evidence="1 2">
    <name type="scientific">Metabacillus hrfriensis</name>
    <dbReference type="NCBI Taxonomy" id="3048891"/>
    <lineage>
        <taxon>Bacteria</taxon>
        <taxon>Bacillati</taxon>
        <taxon>Bacillota</taxon>
        <taxon>Bacilli</taxon>
        <taxon>Bacillales</taxon>
        <taxon>Bacillaceae</taxon>
        <taxon>Metabacillus</taxon>
    </lineage>
</organism>